<dbReference type="PANTHER" id="PTHR12110">
    <property type="entry name" value="HYDROXYPYRUVATE ISOMERASE"/>
    <property type="match status" value="1"/>
</dbReference>
<name>A0A917MGK0_9SPHI</name>
<dbReference type="EMBL" id="BMER01000005">
    <property type="protein sequence ID" value="GGH00624.1"/>
    <property type="molecule type" value="Genomic_DNA"/>
</dbReference>
<dbReference type="Pfam" id="PF01261">
    <property type="entry name" value="AP_endonuc_2"/>
    <property type="match status" value="1"/>
</dbReference>
<dbReference type="Gene3D" id="3.20.20.150">
    <property type="entry name" value="Divalent-metal-dependent TIM barrel enzymes"/>
    <property type="match status" value="1"/>
</dbReference>
<dbReference type="AlphaFoldDB" id="A0A917MGK0"/>
<dbReference type="PANTHER" id="PTHR12110:SF53">
    <property type="entry name" value="BLR5974 PROTEIN"/>
    <property type="match status" value="1"/>
</dbReference>
<evidence type="ECO:0000313" key="2">
    <source>
        <dbReference type="EMBL" id="GGH00624.1"/>
    </source>
</evidence>
<accession>A0A917MGK0</accession>
<feature type="domain" description="Xylose isomerase-like TIM barrel" evidence="1">
    <location>
        <begin position="38"/>
        <end position="245"/>
    </location>
</feature>
<dbReference type="Proteomes" id="UP000660862">
    <property type="component" value="Unassembled WGS sequence"/>
</dbReference>
<evidence type="ECO:0000259" key="1">
    <source>
        <dbReference type="Pfam" id="PF01261"/>
    </source>
</evidence>
<protein>
    <recommendedName>
        <fullName evidence="1">Xylose isomerase-like TIM barrel domain-containing protein</fullName>
    </recommendedName>
</protein>
<sequence>MGNLGLPVMSRSKRGYRIGACDWSIGKQSDTTALVLGKTLGLDGVQVSLGTVANDMHLRNKTVQDTYLRMASTYGIQVSSLAIGELNNVPYKSEPETEEWVSDSIDVAKAMGCRVVLLAFFGKGDIKGDKAGIAEVVSRLKKIAPKAEKEDIILGIESWLSADELLAIIDEVGSKHVQVYYDVANASDMGYDIYQEMRRLGKEYICEVHAKENGMLLGQGKIDFVKVQNTLDEIGYDGWIVLEGGVPDGMDLTEAYIANTHYIRSVFS</sequence>
<dbReference type="SUPFAM" id="SSF51658">
    <property type="entry name" value="Xylose isomerase-like"/>
    <property type="match status" value="1"/>
</dbReference>
<gene>
    <name evidence="2" type="ORF">GCM10007415_40710</name>
</gene>
<comment type="caution">
    <text evidence="2">The sequence shown here is derived from an EMBL/GenBank/DDBJ whole genome shotgun (WGS) entry which is preliminary data.</text>
</comment>
<dbReference type="InterPro" id="IPR036237">
    <property type="entry name" value="Xyl_isomerase-like_sf"/>
</dbReference>
<keyword evidence="3" id="KW-1185">Reference proteome</keyword>
<dbReference type="InterPro" id="IPR050312">
    <property type="entry name" value="IolE/XylAMocC-like"/>
</dbReference>
<organism evidence="2 3">
    <name type="scientific">Parapedobacter pyrenivorans</name>
    <dbReference type="NCBI Taxonomy" id="1305674"/>
    <lineage>
        <taxon>Bacteria</taxon>
        <taxon>Pseudomonadati</taxon>
        <taxon>Bacteroidota</taxon>
        <taxon>Sphingobacteriia</taxon>
        <taxon>Sphingobacteriales</taxon>
        <taxon>Sphingobacteriaceae</taxon>
        <taxon>Parapedobacter</taxon>
    </lineage>
</organism>
<evidence type="ECO:0000313" key="3">
    <source>
        <dbReference type="Proteomes" id="UP000660862"/>
    </source>
</evidence>
<proteinExistence type="predicted"/>
<reference evidence="2" key="1">
    <citation type="journal article" date="2014" name="Int. J. Syst. Evol. Microbiol.">
        <title>Complete genome sequence of Corynebacterium casei LMG S-19264T (=DSM 44701T), isolated from a smear-ripened cheese.</title>
        <authorList>
            <consortium name="US DOE Joint Genome Institute (JGI-PGF)"/>
            <person name="Walter F."/>
            <person name="Albersmeier A."/>
            <person name="Kalinowski J."/>
            <person name="Ruckert C."/>
        </authorList>
    </citation>
    <scope>NUCLEOTIDE SEQUENCE</scope>
    <source>
        <strain evidence="2">CGMCC 1.12195</strain>
    </source>
</reference>
<reference evidence="2" key="2">
    <citation type="submission" date="2020-09" db="EMBL/GenBank/DDBJ databases">
        <authorList>
            <person name="Sun Q."/>
            <person name="Zhou Y."/>
        </authorList>
    </citation>
    <scope>NUCLEOTIDE SEQUENCE</scope>
    <source>
        <strain evidence="2">CGMCC 1.12195</strain>
    </source>
</reference>
<dbReference type="InterPro" id="IPR013022">
    <property type="entry name" value="Xyl_isomerase-like_TIM-brl"/>
</dbReference>